<dbReference type="Proteomes" id="UP000069850">
    <property type="component" value="Chromosome 1"/>
</dbReference>
<dbReference type="AlphaFoldDB" id="A0A0X8XYQ0"/>
<dbReference type="OrthoDB" id="386502at2157"/>
<dbReference type="EMBL" id="LT158599">
    <property type="protein sequence ID" value="CVK34477.1"/>
    <property type="molecule type" value="Genomic_DNA"/>
</dbReference>
<evidence type="ECO:0000313" key="1">
    <source>
        <dbReference type="EMBL" id="CVK34477.1"/>
    </source>
</evidence>
<proteinExistence type="predicted"/>
<dbReference type="GeneID" id="27138710"/>
<dbReference type="KEGG" id="mema:MMAB1_3264"/>
<evidence type="ECO:0008006" key="3">
    <source>
        <dbReference type="Google" id="ProtNLM"/>
    </source>
</evidence>
<protein>
    <recommendedName>
        <fullName evidence="3">Type I-U CRISPR-associated protein Cas5/Cas6</fullName>
    </recommendedName>
</protein>
<sequence>MLAIELNLLTGRFHATPWGRNVNEGEPEWPPSPYRLIRGLYDVWKRKLSDWPESRIEPIFAALASEPPVFYLPAASASHTRSYLSQNDKNAEKKQLIFDAFVAVERGSSLLMMWPNTDLSADQSDDLDQMLGLMNYLGRSESWVAARLRSDINGVKWNCAPNNGSNGREDLEVVRVACPMPKPAYAANPYIRPPRTKREKPETLSWLDALAFTTDEMQKARLSVPPAFQYVDYLRPAGCFSVKHTPQTSERGSAFSGVIYALESRVTPSVTSTVEVAERVRRKLMGIHKRVVNDPAKVSPKFSGKGKDGKPLQGHQHVYVLPLDRDRDGWLDHLIIMCRVPFNHDEVIALDRLDRVWQPGGKPDIYFIPLKWGQIEDLLEDGGSRTRFISATPFVPPRHYRKGRGPFPEWLAGEVRREAVYHGLPEPVDVRLLEKLSIRGGRHIRWLEFRRNRKGDQPGMGYGFELVFAEPVNAPIALGYGAHQGLGQFVPARADR</sequence>
<reference evidence="1 2" key="1">
    <citation type="submission" date="2016-01" db="EMBL/GenBank/DDBJ databases">
        <authorList>
            <person name="Manzoor S."/>
        </authorList>
    </citation>
    <scope>NUCLEOTIDE SEQUENCE [LARGE SCALE GENOMIC DNA]</scope>
    <source>
        <strain evidence="1">Methanoculleus sp MAB1</strain>
    </source>
</reference>
<dbReference type="NCBIfam" id="TIGR02165">
    <property type="entry name" value="cas5_6_GSU0054"/>
    <property type="match status" value="1"/>
</dbReference>
<dbReference type="OMA" id="RYHATPW"/>
<dbReference type="GeneID" id="13354514"/>
<dbReference type="RefSeq" id="WP_014868358.1">
    <property type="nucleotide sequence ID" value="NZ_JAHAVR010000007.1"/>
</dbReference>
<organism evidence="1 2">
    <name type="scientific">Methanoculleus bourgensis</name>
    <dbReference type="NCBI Taxonomy" id="83986"/>
    <lineage>
        <taxon>Archaea</taxon>
        <taxon>Methanobacteriati</taxon>
        <taxon>Methanobacteriota</taxon>
        <taxon>Stenosarchaea group</taxon>
        <taxon>Methanomicrobia</taxon>
        <taxon>Methanomicrobiales</taxon>
        <taxon>Methanomicrobiaceae</taxon>
        <taxon>Methanoculleus</taxon>
    </lineage>
</organism>
<evidence type="ECO:0000313" key="2">
    <source>
        <dbReference type="Proteomes" id="UP000069850"/>
    </source>
</evidence>
<name>A0A0X8XYQ0_9EURY</name>
<dbReference type="InterPro" id="IPR019089">
    <property type="entry name" value="Cas_GSU0054"/>
</dbReference>
<gene>
    <name evidence="1" type="ORF">MMAB1_3264</name>
</gene>
<accession>A0A0X8XYQ0</accession>